<feature type="transmembrane region" description="Helical" evidence="7">
    <location>
        <begin position="99"/>
        <end position="122"/>
    </location>
</feature>
<dbReference type="Pfam" id="PF19300">
    <property type="entry name" value="BPD_transp_1_N"/>
    <property type="match status" value="1"/>
</dbReference>
<evidence type="ECO:0000256" key="4">
    <source>
        <dbReference type="ARBA" id="ARBA00022692"/>
    </source>
</evidence>
<dbReference type="PANTHER" id="PTHR43163:SF6">
    <property type="entry name" value="DIPEPTIDE TRANSPORT SYSTEM PERMEASE PROTEIN DPPB-RELATED"/>
    <property type="match status" value="1"/>
</dbReference>
<name>A0A7Y9EBH8_9ACTN</name>
<dbReference type="GO" id="GO:0005886">
    <property type="term" value="C:plasma membrane"/>
    <property type="evidence" value="ECO:0007669"/>
    <property type="project" value="UniProtKB-SubCell"/>
</dbReference>
<feature type="transmembrane region" description="Helical" evidence="7">
    <location>
        <begin position="187"/>
        <end position="204"/>
    </location>
</feature>
<dbReference type="CDD" id="cd06261">
    <property type="entry name" value="TM_PBP2"/>
    <property type="match status" value="1"/>
</dbReference>
<organism evidence="9 10">
    <name type="scientific">Actinomadura luteofluorescens</name>
    <dbReference type="NCBI Taxonomy" id="46163"/>
    <lineage>
        <taxon>Bacteria</taxon>
        <taxon>Bacillati</taxon>
        <taxon>Actinomycetota</taxon>
        <taxon>Actinomycetes</taxon>
        <taxon>Streptosporangiales</taxon>
        <taxon>Thermomonosporaceae</taxon>
        <taxon>Actinomadura</taxon>
    </lineage>
</organism>
<keyword evidence="3" id="KW-1003">Cell membrane</keyword>
<evidence type="ECO:0000313" key="9">
    <source>
        <dbReference type="EMBL" id="NYD44643.1"/>
    </source>
</evidence>
<dbReference type="Proteomes" id="UP000529783">
    <property type="component" value="Unassembled WGS sequence"/>
</dbReference>
<dbReference type="SUPFAM" id="SSF161098">
    <property type="entry name" value="MetI-like"/>
    <property type="match status" value="1"/>
</dbReference>
<dbReference type="InterPro" id="IPR045621">
    <property type="entry name" value="BPD_transp_1_N"/>
</dbReference>
<dbReference type="InterPro" id="IPR035906">
    <property type="entry name" value="MetI-like_sf"/>
</dbReference>
<proteinExistence type="inferred from homology"/>
<comment type="subcellular location">
    <subcellularLocation>
        <location evidence="1 7">Cell membrane</location>
        <topology evidence="1 7">Multi-pass membrane protein</topology>
    </subcellularLocation>
</comment>
<comment type="similarity">
    <text evidence="7">Belongs to the binding-protein-dependent transport system permease family.</text>
</comment>
<evidence type="ECO:0000256" key="6">
    <source>
        <dbReference type="ARBA" id="ARBA00023136"/>
    </source>
</evidence>
<feature type="transmembrane region" description="Helical" evidence="7">
    <location>
        <begin position="286"/>
        <end position="312"/>
    </location>
</feature>
<evidence type="ECO:0000256" key="1">
    <source>
        <dbReference type="ARBA" id="ARBA00004651"/>
    </source>
</evidence>
<dbReference type="GO" id="GO:0055085">
    <property type="term" value="P:transmembrane transport"/>
    <property type="evidence" value="ECO:0007669"/>
    <property type="project" value="InterPro"/>
</dbReference>
<evidence type="ECO:0000256" key="2">
    <source>
        <dbReference type="ARBA" id="ARBA00022448"/>
    </source>
</evidence>
<keyword evidence="6 7" id="KW-0472">Membrane</keyword>
<reference evidence="9 10" key="1">
    <citation type="submission" date="2020-07" db="EMBL/GenBank/DDBJ databases">
        <title>Sequencing the genomes of 1000 actinobacteria strains.</title>
        <authorList>
            <person name="Klenk H.-P."/>
        </authorList>
    </citation>
    <scope>NUCLEOTIDE SEQUENCE [LARGE SCALE GENOMIC DNA]</scope>
    <source>
        <strain evidence="9 10">DSM 40398</strain>
    </source>
</reference>
<dbReference type="Gene3D" id="1.10.3720.10">
    <property type="entry name" value="MetI-like"/>
    <property type="match status" value="1"/>
</dbReference>
<accession>A0A7Y9EBH8</accession>
<keyword evidence="10" id="KW-1185">Reference proteome</keyword>
<keyword evidence="2 7" id="KW-0813">Transport</keyword>
<dbReference type="PROSITE" id="PS50928">
    <property type="entry name" value="ABC_TM1"/>
    <property type="match status" value="1"/>
</dbReference>
<dbReference type="Pfam" id="PF00528">
    <property type="entry name" value="BPD_transp_1"/>
    <property type="match status" value="1"/>
</dbReference>
<dbReference type="RefSeq" id="WP_179842197.1">
    <property type="nucleotide sequence ID" value="NZ_BAAASW010000005.1"/>
</dbReference>
<gene>
    <name evidence="9" type="ORF">BJY14_000626</name>
</gene>
<evidence type="ECO:0000259" key="8">
    <source>
        <dbReference type="PROSITE" id="PS50928"/>
    </source>
</evidence>
<feature type="domain" description="ABC transmembrane type-1" evidence="8">
    <location>
        <begin position="95"/>
        <end position="309"/>
    </location>
</feature>
<sequence length="319" mass="34087">MIRFVLRRLALGVLVLWLIVTAVFALFFVSPNNVARTLAGPQASPETLALINARLGLDRPMAEQYLAFLGKLLHGDLGFDYYHGVQVTSIIAEALPVTLSLAVGAAVLWLLIGVSAGVASSVRPRSPLDRVLTTGALFFHSMPTFLIGLALLYLLFFKLSLAGLSWFPAGGYAPLSAGVVPWLDHLVLPWLTLALVLAATYARLTRGSMLDTLGEDFIRTARAKGVKESRVVWRHGFRAAVTPVVTQFGIDFGQLVGGVVITESVFSLPGLGKTAVDAINQQNLPVIIGIVLVASAAVVVANIVVDLGYVLIDPRVRLG</sequence>
<comment type="caution">
    <text evidence="9">The sequence shown here is derived from an EMBL/GenBank/DDBJ whole genome shotgun (WGS) entry which is preliminary data.</text>
</comment>
<dbReference type="EMBL" id="JACCBA010000001">
    <property type="protein sequence ID" value="NYD44643.1"/>
    <property type="molecule type" value="Genomic_DNA"/>
</dbReference>
<evidence type="ECO:0000256" key="3">
    <source>
        <dbReference type="ARBA" id="ARBA00022475"/>
    </source>
</evidence>
<dbReference type="PANTHER" id="PTHR43163">
    <property type="entry name" value="DIPEPTIDE TRANSPORT SYSTEM PERMEASE PROTEIN DPPB-RELATED"/>
    <property type="match status" value="1"/>
</dbReference>
<dbReference type="InterPro" id="IPR000515">
    <property type="entry name" value="MetI-like"/>
</dbReference>
<feature type="transmembrane region" description="Helical" evidence="7">
    <location>
        <begin position="143"/>
        <end position="167"/>
    </location>
</feature>
<evidence type="ECO:0000256" key="5">
    <source>
        <dbReference type="ARBA" id="ARBA00022989"/>
    </source>
</evidence>
<evidence type="ECO:0000313" key="10">
    <source>
        <dbReference type="Proteomes" id="UP000529783"/>
    </source>
</evidence>
<protein>
    <submittedName>
        <fullName evidence="9">Peptide/nickel transport system permease protein</fullName>
    </submittedName>
</protein>
<keyword evidence="5 7" id="KW-1133">Transmembrane helix</keyword>
<evidence type="ECO:0000256" key="7">
    <source>
        <dbReference type="RuleBase" id="RU363032"/>
    </source>
</evidence>
<dbReference type="AlphaFoldDB" id="A0A7Y9EBH8"/>
<keyword evidence="4 7" id="KW-0812">Transmembrane</keyword>